<protein>
    <recommendedName>
        <fullName evidence="3">F-box domain-containing protein</fullName>
    </recommendedName>
</protein>
<gene>
    <name evidence="1" type="ORF">EJB05_19314</name>
</gene>
<reference evidence="1 2" key="1">
    <citation type="journal article" date="2019" name="Sci. Rep.">
        <title>A high-quality genome of Eragrostis curvula grass provides insights into Poaceae evolution and supports new strategies to enhance forage quality.</title>
        <authorList>
            <person name="Carballo J."/>
            <person name="Santos B.A.C.M."/>
            <person name="Zappacosta D."/>
            <person name="Garbus I."/>
            <person name="Selva J.P."/>
            <person name="Gallo C.A."/>
            <person name="Diaz A."/>
            <person name="Albertini E."/>
            <person name="Caccamo M."/>
            <person name="Echenique V."/>
        </authorList>
    </citation>
    <scope>NUCLEOTIDE SEQUENCE [LARGE SCALE GENOMIC DNA]</scope>
    <source>
        <strain evidence="2">cv. Victoria</strain>
        <tissue evidence="1">Leaf</tissue>
    </source>
</reference>
<organism evidence="1 2">
    <name type="scientific">Eragrostis curvula</name>
    <name type="common">weeping love grass</name>
    <dbReference type="NCBI Taxonomy" id="38414"/>
    <lineage>
        <taxon>Eukaryota</taxon>
        <taxon>Viridiplantae</taxon>
        <taxon>Streptophyta</taxon>
        <taxon>Embryophyta</taxon>
        <taxon>Tracheophyta</taxon>
        <taxon>Spermatophyta</taxon>
        <taxon>Magnoliopsida</taxon>
        <taxon>Liliopsida</taxon>
        <taxon>Poales</taxon>
        <taxon>Poaceae</taxon>
        <taxon>PACMAD clade</taxon>
        <taxon>Chloridoideae</taxon>
        <taxon>Eragrostideae</taxon>
        <taxon>Eragrostidinae</taxon>
        <taxon>Eragrostis</taxon>
    </lineage>
</organism>
<dbReference type="EMBL" id="RWGY01000011">
    <property type="protein sequence ID" value="TVU27813.1"/>
    <property type="molecule type" value="Genomic_DNA"/>
</dbReference>
<dbReference type="SUPFAM" id="SSF52047">
    <property type="entry name" value="RNI-like"/>
    <property type="match status" value="1"/>
</dbReference>
<accession>A0A5J9UVN6</accession>
<evidence type="ECO:0000313" key="2">
    <source>
        <dbReference type="Proteomes" id="UP000324897"/>
    </source>
</evidence>
<dbReference type="PANTHER" id="PTHR35545">
    <property type="entry name" value="F-BOX DOMAIN-CONTAINING PROTEIN"/>
    <property type="match status" value="1"/>
</dbReference>
<keyword evidence="2" id="KW-1185">Reference proteome</keyword>
<feature type="non-terminal residue" evidence="1">
    <location>
        <position position="1"/>
    </location>
</feature>
<dbReference type="AlphaFoldDB" id="A0A5J9UVN6"/>
<evidence type="ECO:0008006" key="3">
    <source>
        <dbReference type="Google" id="ProtNLM"/>
    </source>
</evidence>
<evidence type="ECO:0000313" key="1">
    <source>
        <dbReference type="EMBL" id="TVU27813.1"/>
    </source>
</evidence>
<dbReference type="OrthoDB" id="675439at2759"/>
<dbReference type="InterPro" id="IPR036047">
    <property type="entry name" value="F-box-like_dom_sf"/>
</dbReference>
<dbReference type="Gramene" id="TVU27813">
    <property type="protein sequence ID" value="TVU27813"/>
    <property type="gene ID" value="EJB05_19314"/>
</dbReference>
<name>A0A5J9UVN6_9POAL</name>
<sequence length="542" mass="61948">MAAGNFHAHRHIAEGAAMVHDTKEIDLISGLPDDILVDILERLVTAGEVRTVTRTSILSRRWRFLPWPQLTSVALDVGDFFFDSDDEWLRVRRRRAGTASAAFWDQHRATAAFTDSLARFLAAPASERVIEKLSLKFILTRRDLTTGDLSNMIGYSKRFTDFLSDCPHGVLARSLTKLYLQFLWFEDQEEGKDVLGKLVRGCAALESLHVRSCGLFRPRLPDDDRGVHFPAVMTVDAPAESRLKTLVLDGLFAWQVDLVRAPALVEVRLRWFLDNDHPPVSFGCTPSLKRASLRHRPFDKGSDSRWRLSEIWLQPEHPRELKVVLRGLKELHLADISPGYSLFWTLFLLEAAPFLETLDIHIFDHICTAERRKKHRVNTNLKWQPSPGFITHHNLKKLSFHRAFHVNKDLRFAKHVMALAVNLETLTMGVKSLGCEDCMAEELKFPEFARPRLSFAGKTDYVDMVVKKLKDGISTPVHAGPVKNVELADVDWLPRGHFMDHLKYCPWTFRFIMKLRLHELWFTDPAVLNSLVVCTALLDGEP</sequence>
<proteinExistence type="predicted"/>
<dbReference type="PANTHER" id="PTHR35545:SF33">
    <property type="entry name" value="FBD DOMAIN-CONTAINING PROTEIN"/>
    <property type="match status" value="1"/>
</dbReference>
<comment type="caution">
    <text evidence="1">The sequence shown here is derived from an EMBL/GenBank/DDBJ whole genome shotgun (WGS) entry which is preliminary data.</text>
</comment>
<dbReference type="SUPFAM" id="SSF81383">
    <property type="entry name" value="F-box domain"/>
    <property type="match status" value="1"/>
</dbReference>
<dbReference type="Proteomes" id="UP000324897">
    <property type="component" value="Chromosome 1"/>
</dbReference>